<feature type="region of interest" description="Disordered" evidence="4">
    <location>
        <begin position="1"/>
        <end position="132"/>
    </location>
</feature>
<feature type="compositionally biased region" description="Low complexity" evidence="4">
    <location>
        <begin position="257"/>
        <end position="273"/>
    </location>
</feature>
<dbReference type="InterPro" id="IPR038718">
    <property type="entry name" value="SNF2-like_sf"/>
</dbReference>
<dbReference type="Pfam" id="PF00271">
    <property type="entry name" value="Helicase_C"/>
    <property type="match status" value="1"/>
</dbReference>
<feature type="compositionally biased region" description="Basic and acidic residues" evidence="4">
    <location>
        <begin position="1140"/>
        <end position="1157"/>
    </location>
</feature>
<evidence type="ECO:0000256" key="1">
    <source>
        <dbReference type="ARBA" id="ARBA00022741"/>
    </source>
</evidence>
<reference evidence="8" key="1">
    <citation type="journal article" date="2014" name="Nat. Commun.">
        <title>Genomic adaptations of the halophilic Dead Sea filamentous fungus Eurotium rubrum.</title>
        <authorList>
            <person name="Kis-Papo T."/>
            <person name="Weig A.R."/>
            <person name="Riley R."/>
            <person name="Persoh D."/>
            <person name="Salamov A."/>
            <person name="Sun H."/>
            <person name="Lipzen A."/>
            <person name="Wasser S.P."/>
            <person name="Rambold G."/>
            <person name="Grigoriev I.V."/>
            <person name="Nevo E."/>
        </authorList>
    </citation>
    <scope>NUCLEOTIDE SEQUENCE [LARGE SCALE GENOMIC DNA]</scope>
    <source>
        <strain evidence="8">CBS 135680</strain>
    </source>
</reference>
<evidence type="ECO:0000256" key="4">
    <source>
        <dbReference type="SAM" id="MobiDB-lite"/>
    </source>
</evidence>
<dbReference type="GO" id="GO:0005634">
    <property type="term" value="C:nucleus"/>
    <property type="evidence" value="ECO:0007669"/>
    <property type="project" value="TreeGrafter"/>
</dbReference>
<keyword evidence="3" id="KW-0067">ATP-binding</keyword>
<feature type="compositionally biased region" description="Acidic residues" evidence="4">
    <location>
        <begin position="835"/>
        <end position="845"/>
    </location>
</feature>
<dbReference type="AlphaFoldDB" id="A0A017S535"/>
<dbReference type="Gene3D" id="3.40.50.300">
    <property type="entry name" value="P-loop containing nucleotide triphosphate hydrolases"/>
    <property type="match status" value="1"/>
</dbReference>
<feature type="compositionally biased region" description="Acidic residues" evidence="4">
    <location>
        <begin position="323"/>
        <end position="368"/>
    </location>
</feature>
<feature type="region of interest" description="Disordered" evidence="4">
    <location>
        <begin position="796"/>
        <end position="929"/>
    </location>
</feature>
<dbReference type="STRING" id="1388766.A0A017S535"/>
<organism evidence="7 8">
    <name type="scientific">Aspergillus ruber (strain CBS 135680)</name>
    <dbReference type="NCBI Taxonomy" id="1388766"/>
    <lineage>
        <taxon>Eukaryota</taxon>
        <taxon>Fungi</taxon>
        <taxon>Dikarya</taxon>
        <taxon>Ascomycota</taxon>
        <taxon>Pezizomycotina</taxon>
        <taxon>Eurotiomycetes</taxon>
        <taxon>Eurotiomycetidae</taxon>
        <taxon>Eurotiales</taxon>
        <taxon>Aspergillaceae</taxon>
        <taxon>Aspergillus</taxon>
        <taxon>Aspergillus subgen. Aspergillus</taxon>
    </lineage>
</organism>
<dbReference type="InterPro" id="IPR001650">
    <property type="entry name" value="Helicase_C-like"/>
</dbReference>
<dbReference type="Pfam" id="PF00176">
    <property type="entry name" value="SNF2-rel_dom"/>
    <property type="match status" value="1"/>
</dbReference>
<dbReference type="FunFam" id="3.40.50.10810:FF:000053">
    <property type="entry name" value="SNF2 family helicase/ATPase, putative"/>
    <property type="match status" value="1"/>
</dbReference>
<keyword evidence="8" id="KW-1185">Reference proteome</keyword>
<feature type="region of interest" description="Disordered" evidence="4">
    <location>
        <begin position="217"/>
        <end position="379"/>
    </location>
</feature>
<dbReference type="InterPro" id="IPR050628">
    <property type="entry name" value="SNF2_RAD54_helicase_TF"/>
</dbReference>
<evidence type="ECO:0000256" key="3">
    <source>
        <dbReference type="ARBA" id="ARBA00022840"/>
    </source>
</evidence>
<protein>
    <recommendedName>
        <fullName evidence="9">SNF2 family N-terminal domain-containing protein</fullName>
    </recommendedName>
</protein>
<evidence type="ECO:0000313" key="8">
    <source>
        <dbReference type="Proteomes" id="UP000019804"/>
    </source>
</evidence>
<dbReference type="InterPro" id="IPR000330">
    <property type="entry name" value="SNF2_N"/>
</dbReference>
<dbReference type="InterPro" id="IPR014001">
    <property type="entry name" value="Helicase_ATP-bd"/>
</dbReference>
<feature type="domain" description="Helicase ATP-binding" evidence="5">
    <location>
        <begin position="394"/>
        <end position="587"/>
    </location>
</feature>
<dbReference type="Proteomes" id="UP000019804">
    <property type="component" value="Unassembled WGS sequence"/>
</dbReference>
<evidence type="ECO:0008006" key="9">
    <source>
        <dbReference type="Google" id="ProtNLM"/>
    </source>
</evidence>
<dbReference type="PROSITE" id="PS51194">
    <property type="entry name" value="HELICASE_CTER"/>
    <property type="match status" value="1"/>
</dbReference>
<dbReference type="CDD" id="cd18008">
    <property type="entry name" value="DEXDc_SHPRH-like"/>
    <property type="match status" value="1"/>
</dbReference>
<dbReference type="SMART" id="SM00490">
    <property type="entry name" value="HELICc"/>
    <property type="match status" value="1"/>
</dbReference>
<dbReference type="GO" id="GO:0008094">
    <property type="term" value="F:ATP-dependent activity, acting on DNA"/>
    <property type="evidence" value="ECO:0007669"/>
    <property type="project" value="TreeGrafter"/>
</dbReference>
<feature type="compositionally biased region" description="Polar residues" evidence="4">
    <location>
        <begin position="893"/>
        <end position="906"/>
    </location>
</feature>
<evidence type="ECO:0000259" key="5">
    <source>
        <dbReference type="PROSITE" id="PS51192"/>
    </source>
</evidence>
<dbReference type="GO" id="GO:0006281">
    <property type="term" value="P:DNA repair"/>
    <property type="evidence" value="ECO:0007669"/>
    <property type="project" value="TreeGrafter"/>
</dbReference>
<dbReference type="GO" id="GO:0016787">
    <property type="term" value="F:hydrolase activity"/>
    <property type="evidence" value="ECO:0007669"/>
    <property type="project" value="UniProtKB-KW"/>
</dbReference>
<feature type="compositionally biased region" description="Acidic residues" evidence="4">
    <location>
        <begin position="864"/>
        <end position="890"/>
    </location>
</feature>
<feature type="compositionally biased region" description="Acidic residues" evidence="4">
    <location>
        <begin position="302"/>
        <end position="312"/>
    </location>
</feature>
<feature type="compositionally biased region" description="Pro residues" evidence="4">
    <location>
        <begin position="72"/>
        <end position="82"/>
    </location>
</feature>
<evidence type="ECO:0000259" key="6">
    <source>
        <dbReference type="PROSITE" id="PS51194"/>
    </source>
</evidence>
<gene>
    <name evidence="7" type="ORF">EURHEDRAFT_204835</name>
</gene>
<dbReference type="SUPFAM" id="SSF52540">
    <property type="entry name" value="P-loop containing nucleoside triphosphate hydrolases"/>
    <property type="match status" value="2"/>
</dbReference>
<dbReference type="Gene3D" id="3.40.50.10810">
    <property type="entry name" value="Tandem AAA-ATPase domain"/>
    <property type="match status" value="1"/>
</dbReference>
<proteinExistence type="predicted"/>
<evidence type="ECO:0000256" key="2">
    <source>
        <dbReference type="ARBA" id="ARBA00022801"/>
    </source>
</evidence>
<dbReference type="RefSeq" id="XP_040635811.1">
    <property type="nucleotide sequence ID" value="XM_040777951.1"/>
</dbReference>
<keyword evidence="1" id="KW-0547">Nucleotide-binding</keyword>
<dbReference type="PANTHER" id="PTHR45626">
    <property type="entry name" value="TRANSCRIPTION TERMINATION FACTOR 2-RELATED"/>
    <property type="match status" value="1"/>
</dbReference>
<name>A0A017S535_ASPRC</name>
<feature type="compositionally biased region" description="Acidic residues" evidence="4">
    <location>
        <begin position="910"/>
        <end position="925"/>
    </location>
</feature>
<sequence length="1164" mass="129694">MAKESDAPQLPLTPRKANEQSQGLSHHPEFGKPSPLRPVQHQRPVQRPSHPSNPFNIPKPNQVRAEHHRAPQPRPQPQPQYPAPSQAYRPPTTPGAGVAATPRRNESFDPFKPVRPSAYNNNRFSRPADSGAFEIKRPENVTFGTPRAPKTFFTSKPSAVKVNNASKNLKNFVDLTGEGGFTPSAGSRNNVGFGSYGVDDYVDTAKANENIQALLQGAFDEDEDEKQQAKKNKKKNKNKKRKQKQRESKKKQDDSQDASQDASELDDLAAQLEGITVKEPKSTEHDEDEKKAKAIKSPAIDSDTEEASDDESESKAGRASVDTEYEDKEVVSDEEEEDEAEKEEEEEEGEEEEGEEEEEEEEEEDDGTVEGLNVKLLPHQRDGVSWMRDKELGRGKGTVPKGGILADDMGLGKTVQTIALLLTNTKPESGKVKKNYDSDDESDEEEKPRKLPPGLSKSTLVVAPLALIKQWEGEIASKVENTHKLRVCVYHGNTRAKATDNLEDYDVVITTYGTLTSEHGKGGKSGIFSVYWYRIILDEAHTIKNRNAKATQAACALDAEYRWCLSGTPMQNNLDELQSLIKFLRIKPYNDLAAWKEQIGRPIANGRGQLAIERLQIFLKAFMKRRTKDVLKLNDNLKPGEDGGEKKQKSSGFQITKREVIKVAAEFMPGEMNFYKRLEQRTENSLEKMMGDSKVDYAGALVLLLRLRQSCNHPDLVKSDLAKDKDILLQTGPSEKKSSHGKNDDLDSVADLFGALSVVTKKCDVCQTELSKEEASSGISRCGECESDLKATLGDKEMSHKKRKSKKVDAVDLTDSPSASRQAARARRNRKIVVDSDDEDEEDGDWVVPKAQRGVKNFGKAGGSDDEDAEGGGEWLGSEDEDSDSDDEGPESPTKNHTRSVTPQIQSSESESDDDIYLSAGDDEDGDKRILPSTKIRHLMKILSREAPDFKFIVFSCFTSMLDKIEPFLNRAGIGYARYDGSMRNDHREASLNKLRSNSGTRVLLCSLRAGALGLNLTAASRVVILEPFWNPFVEEQAIDRVHRLNQTLDVKIYKMIVKDTVEERILDLQDRKRELANLTIEGKTAAAKLTMTDMMALFGRDAESRYAGKQGDLDLKQPAVLVQATDETGGMRTMGSNNTRDRERPQTKRVPAREENSVYGRRW</sequence>
<dbReference type="GeneID" id="63693075"/>
<dbReference type="GO" id="GO:0005524">
    <property type="term" value="F:ATP binding"/>
    <property type="evidence" value="ECO:0007669"/>
    <property type="project" value="UniProtKB-KW"/>
</dbReference>
<dbReference type="InterPro" id="IPR027417">
    <property type="entry name" value="P-loop_NTPase"/>
</dbReference>
<feature type="compositionally biased region" description="Basic and acidic residues" evidence="4">
    <location>
        <begin position="276"/>
        <end position="292"/>
    </location>
</feature>
<dbReference type="OrthoDB" id="423559at2759"/>
<feature type="compositionally biased region" description="Basic and acidic residues" evidence="4">
    <location>
        <begin position="428"/>
        <end position="437"/>
    </location>
</feature>
<dbReference type="EMBL" id="KK088439">
    <property type="protein sequence ID" value="EYE92123.1"/>
    <property type="molecule type" value="Genomic_DNA"/>
</dbReference>
<feature type="region of interest" description="Disordered" evidence="4">
    <location>
        <begin position="1123"/>
        <end position="1164"/>
    </location>
</feature>
<dbReference type="SMART" id="SM00487">
    <property type="entry name" value="DEXDc"/>
    <property type="match status" value="1"/>
</dbReference>
<keyword evidence="2" id="KW-0378">Hydrolase</keyword>
<evidence type="ECO:0000313" key="7">
    <source>
        <dbReference type="EMBL" id="EYE92123.1"/>
    </source>
</evidence>
<dbReference type="InterPro" id="IPR049730">
    <property type="entry name" value="SNF2/RAD54-like_C"/>
</dbReference>
<dbReference type="PROSITE" id="PS51192">
    <property type="entry name" value="HELICASE_ATP_BIND_1"/>
    <property type="match status" value="1"/>
</dbReference>
<dbReference type="PANTHER" id="PTHR45626:SF14">
    <property type="entry name" value="ATP-DEPENDENT DNA HELICASE (EUROFUNG)"/>
    <property type="match status" value="1"/>
</dbReference>
<feature type="region of interest" description="Disordered" evidence="4">
    <location>
        <begin position="428"/>
        <end position="455"/>
    </location>
</feature>
<feature type="compositionally biased region" description="Basic residues" evidence="4">
    <location>
        <begin position="229"/>
        <end position="249"/>
    </location>
</feature>
<accession>A0A017S535</accession>
<feature type="domain" description="Helicase C-terminal" evidence="6">
    <location>
        <begin position="935"/>
        <end position="1096"/>
    </location>
</feature>
<dbReference type="CDD" id="cd18793">
    <property type="entry name" value="SF2_C_SNF"/>
    <property type="match status" value="1"/>
</dbReference>
<dbReference type="HOGENOM" id="CLU_000315_2_8_1"/>